<dbReference type="Proteomes" id="UP000186141">
    <property type="component" value="Unassembled WGS sequence"/>
</dbReference>
<proteinExistence type="predicted"/>
<dbReference type="InterPro" id="IPR017592">
    <property type="entry name" value="Pilus_assmbl_Flp-typ_CpaB"/>
</dbReference>
<dbReference type="NCBIfam" id="TIGR03177">
    <property type="entry name" value="pilus_cpaB"/>
    <property type="match status" value="1"/>
</dbReference>
<evidence type="ECO:0000313" key="3">
    <source>
        <dbReference type="Proteomes" id="UP000186141"/>
    </source>
</evidence>
<dbReference type="Pfam" id="PF16976">
    <property type="entry name" value="RcpC"/>
    <property type="match status" value="1"/>
</dbReference>
<dbReference type="CDD" id="cd11614">
    <property type="entry name" value="SAF_CpaB_FlgA_like"/>
    <property type="match status" value="1"/>
</dbReference>
<organism evidence="2 3">
    <name type="scientific">Gemmobacter megaterium</name>
    <dbReference type="NCBI Taxonomy" id="1086013"/>
    <lineage>
        <taxon>Bacteria</taxon>
        <taxon>Pseudomonadati</taxon>
        <taxon>Pseudomonadota</taxon>
        <taxon>Alphaproteobacteria</taxon>
        <taxon>Rhodobacterales</taxon>
        <taxon>Paracoccaceae</taxon>
        <taxon>Gemmobacter</taxon>
    </lineage>
</organism>
<dbReference type="RefSeq" id="WP_076529481.1">
    <property type="nucleotide sequence ID" value="NZ_BMEH01000002.1"/>
</dbReference>
<dbReference type="SMART" id="SM00858">
    <property type="entry name" value="SAF"/>
    <property type="match status" value="1"/>
</dbReference>
<protein>
    <submittedName>
        <fullName evidence="2">Pilus assembly protein CpaB</fullName>
    </submittedName>
</protein>
<name>A0A1N7LYV1_9RHOB</name>
<sequence>MRMVFSLVMVLGIALAGFAAWKTSQFINVTKAREQAALRRIVPTVEVFVAKKPLPFGHVLTPDDVVKVAWPKNALPENTFQDPALLFPGDGARQRTVIRQMEKFEPLLVSKVTEPGEDAGLNTRLGRGMRAFTIRVDASSGVSGFLRPGDRVDIYWTGTTAGLTDERSGEITKLIESGINIVAIDQNTEGGSSSAARTVTVEISPQQVARLAQAQMTGRLALSLVGIADDTQAAAADVDKRGLLGIEREEIAPVEAARVCTIRTRKGAEVVEIPIPCTN</sequence>
<dbReference type="EMBL" id="FTOT01000002">
    <property type="protein sequence ID" value="SIS79025.1"/>
    <property type="molecule type" value="Genomic_DNA"/>
</dbReference>
<evidence type="ECO:0000313" key="2">
    <source>
        <dbReference type="EMBL" id="SIS79025.1"/>
    </source>
</evidence>
<gene>
    <name evidence="2" type="ORF">SAMN05421774_102276</name>
</gene>
<dbReference type="Pfam" id="PF08666">
    <property type="entry name" value="SAF"/>
    <property type="match status" value="1"/>
</dbReference>
<dbReference type="InterPro" id="IPR031571">
    <property type="entry name" value="RcpC_dom"/>
</dbReference>
<dbReference type="AlphaFoldDB" id="A0A1N7LYV1"/>
<dbReference type="InterPro" id="IPR013974">
    <property type="entry name" value="SAF"/>
</dbReference>
<reference evidence="2 3" key="1">
    <citation type="submission" date="2017-01" db="EMBL/GenBank/DDBJ databases">
        <authorList>
            <person name="Mah S.A."/>
            <person name="Swanson W.J."/>
            <person name="Moy G.W."/>
            <person name="Vacquier V.D."/>
        </authorList>
    </citation>
    <scope>NUCLEOTIDE SEQUENCE [LARGE SCALE GENOMIC DNA]</scope>
    <source>
        <strain evidence="2 3">DSM 26375</strain>
    </source>
</reference>
<evidence type="ECO:0000259" key="1">
    <source>
        <dbReference type="SMART" id="SM00858"/>
    </source>
</evidence>
<accession>A0A1N7LYV1</accession>
<dbReference type="OrthoDB" id="163768at2"/>
<dbReference type="STRING" id="1086013.SAMN05421774_102276"/>
<feature type="domain" description="SAF" evidence="1">
    <location>
        <begin position="45"/>
        <end position="113"/>
    </location>
</feature>
<keyword evidence="3" id="KW-1185">Reference proteome</keyword>